<dbReference type="NCBIfam" id="NF011530">
    <property type="entry name" value="PRK14968.1-4"/>
    <property type="match status" value="1"/>
</dbReference>
<evidence type="ECO:0000313" key="8">
    <source>
        <dbReference type="Proteomes" id="UP000069850"/>
    </source>
</evidence>
<dbReference type="Proteomes" id="UP000069850">
    <property type="component" value="Chromosome 1"/>
</dbReference>
<dbReference type="EMBL" id="JABMJE010000012">
    <property type="protein sequence ID" value="NQS77409.1"/>
    <property type="molecule type" value="Genomic_DNA"/>
</dbReference>
<reference evidence="7" key="2">
    <citation type="submission" date="2020-05" db="EMBL/GenBank/DDBJ databases">
        <title>The first insight into the ecology of ammonia-tolerant syntrophic propionate oxidizing bacteria.</title>
        <authorList>
            <person name="Singh A."/>
            <person name="Schnurer A."/>
            <person name="Westerholm M."/>
        </authorList>
    </citation>
    <scope>NUCLEOTIDE SEQUENCE</scope>
    <source>
        <strain evidence="7">MAG54</strain>
    </source>
</reference>
<evidence type="ECO:0000256" key="4">
    <source>
        <dbReference type="ARBA" id="ARBA00022691"/>
    </source>
</evidence>
<comment type="similarity">
    <text evidence="1">Belongs to the eukaryotic/archaeal PrmC-related family.</text>
</comment>
<dbReference type="PROSITE" id="PS00092">
    <property type="entry name" value="N6_MTASE"/>
    <property type="match status" value="1"/>
</dbReference>
<protein>
    <submittedName>
        <fullName evidence="7">Methyltransferase</fullName>
    </submittedName>
</protein>
<proteinExistence type="inferred from homology"/>
<dbReference type="InterPro" id="IPR007848">
    <property type="entry name" value="Small_mtfrase_dom"/>
</dbReference>
<evidence type="ECO:0000256" key="1">
    <source>
        <dbReference type="ARBA" id="ARBA00006149"/>
    </source>
</evidence>
<keyword evidence="3" id="KW-0808">Transferase</keyword>
<dbReference type="SUPFAM" id="SSF53335">
    <property type="entry name" value="S-adenosyl-L-methionine-dependent methyltransferases"/>
    <property type="match status" value="1"/>
</dbReference>
<dbReference type="InterPro" id="IPR029063">
    <property type="entry name" value="SAM-dependent_MTases_sf"/>
</dbReference>
<dbReference type="Gene3D" id="3.40.50.150">
    <property type="entry name" value="Vaccinia Virus protein VP39"/>
    <property type="match status" value="1"/>
</dbReference>
<gene>
    <name evidence="7" type="ORF">HQQ74_01605</name>
    <name evidence="6" type="ORF">MMAB1_0387</name>
</gene>
<dbReference type="PANTHER" id="PTHR45875">
    <property type="entry name" value="METHYLTRANSFERASE N6AMT1"/>
    <property type="match status" value="1"/>
</dbReference>
<dbReference type="GO" id="GO:0008757">
    <property type="term" value="F:S-adenosylmethionine-dependent methyltransferase activity"/>
    <property type="evidence" value="ECO:0007669"/>
    <property type="project" value="TreeGrafter"/>
</dbReference>
<dbReference type="InterPro" id="IPR004557">
    <property type="entry name" value="PrmC-related"/>
</dbReference>
<dbReference type="RefSeq" id="WP_062261460.1">
    <property type="nucleotide sequence ID" value="NZ_DAIMMY010000006.1"/>
</dbReference>
<dbReference type="Pfam" id="PF05175">
    <property type="entry name" value="MTS"/>
    <property type="match status" value="1"/>
</dbReference>
<feature type="domain" description="Methyltransferase small" evidence="5">
    <location>
        <begin position="23"/>
        <end position="102"/>
    </location>
</feature>
<name>A0A0X3BJ20_9EURY</name>
<dbReference type="EMBL" id="LT158599">
    <property type="protein sequence ID" value="CVK31604.1"/>
    <property type="molecule type" value="Genomic_DNA"/>
</dbReference>
<dbReference type="CDD" id="cd02440">
    <property type="entry name" value="AdoMet_MTases"/>
    <property type="match status" value="1"/>
</dbReference>
<dbReference type="GO" id="GO:0035657">
    <property type="term" value="C:eRF1 methyltransferase complex"/>
    <property type="evidence" value="ECO:0007669"/>
    <property type="project" value="TreeGrafter"/>
</dbReference>
<dbReference type="GO" id="GO:0003676">
    <property type="term" value="F:nucleic acid binding"/>
    <property type="evidence" value="ECO:0007669"/>
    <property type="project" value="InterPro"/>
</dbReference>
<dbReference type="GO" id="GO:0008276">
    <property type="term" value="F:protein methyltransferase activity"/>
    <property type="evidence" value="ECO:0007669"/>
    <property type="project" value="TreeGrafter"/>
</dbReference>
<keyword evidence="2 7" id="KW-0489">Methyltransferase</keyword>
<dbReference type="AlphaFoldDB" id="A0A0X3BJ20"/>
<dbReference type="PANTHER" id="PTHR45875:SF1">
    <property type="entry name" value="METHYLTRANSFERASE N6AMT1"/>
    <property type="match status" value="1"/>
</dbReference>
<dbReference type="GO" id="GO:0032259">
    <property type="term" value="P:methylation"/>
    <property type="evidence" value="ECO:0007669"/>
    <property type="project" value="UniProtKB-KW"/>
</dbReference>
<evidence type="ECO:0000313" key="6">
    <source>
        <dbReference type="EMBL" id="CVK31604.1"/>
    </source>
</evidence>
<evidence type="ECO:0000313" key="7">
    <source>
        <dbReference type="EMBL" id="NQS77409.1"/>
    </source>
</evidence>
<dbReference type="GeneID" id="27136473"/>
<dbReference type="InterPro" id="IPR002052">
    <property type="entry name" value="DNA_methylase_N6_adenine_CS"/>
</dbReference>
<dbReference type="Proteomes" id="UP000737555">
    <property type="component" value="Unassembled WGS sequence"/>
</dbReference>
<evidence type="ECO:0000259" key="5">
    <source>
        <dbReference type="Pfam" id="PF05175"/>
    </source>
</evidence>
<evidence type="ECO:0000256" key="3">
    <source>
        <dbReference type="ARBA" id="ARBA00022679"/>
    </source>
</evidence>
<reference evidence="6 8" key="1">
    <citation type="submission" date="2016-01" db="EMBL/GenBank/DDBJ databases">
        <authorList>
            <person name="Manzoor S."/>
        </authorList>
    </citation>
    <scope>NUCLEOTIDE SEQUENCE [LARGE SCALE GENOMIC DNA]</scope>
    <source>
        <strain evidence="6">Methanoculleus sp MAB1</strain>
    </source>
</reference>
<accession>A0A0X3BJ20</accession>
<evidence type="ECO:0000256" key="2">
    <source>
        <dbReference type="ARBA" id="ARBA00022603"/>
    </source>
</evidence>
<dbReference type="InterPro" id="IPR052190">
    <property type="entry name" value="Euk-Arch_PrmC-MTase"/>
</dbReference>
<dbReference type="OrthoDB" id="27149at2157"/>
<dbReference type="KEGG" id="mema:MMAB1_0387"/>
<dbReference type="NCBIfam" id="TIGR00537">
    <property type="entry name" value="hemK_rel_arch"/>
    <property type="match status" value="1"/>
</dbReference>
<keyword evidence="4" id="KW-0949">S-adenosyl-L-methionine</keyword>
<organism evidence="6 8">
    <name type="scientific">Methanoculleus bourgensis</name>
    <dbReference type="NCBI Taxonomy" id="83986"/>
    <lineage>
        <taxon>Archaea</taxon>
        <taxon>Methanobacteriati</taxon>
        <taxon>Methanobacteriota</taxon>
        <taxon>Stenosarchaea group</taxon>
        <taxon>Methanomicrobia</taxon>
        <taxon>Methanomicrobiales</taxon>
        <taxon>Methanomicrobiaceae</taxon>
        <taxon>Methanoculleus</taxon>
    </lineage>
</organism>
<sequence>MTNCRQEADAAPDQVYPPAEDSHLLLRAALREIRPPDRVLEVGTGSGYVAASVLGRAASVVATDINPHAVESARARGVATVRTDLFAGLSGPFDLVLFNPPYLPTLPEERIDDWLEYALDGGPTGRAVIERFVADVGRVLAPFGRVLLLVSSLTGPDAVRELFAGQGFVSFIVDSEPLEDETLYVLRAMRDLCRAGA</sequence>